<gene>
    <name evidence="2" type="ORF">E2C01_012240</name>
</gene>
<sequence length="86" mass="9870">MTSTGVEMEEMIGTRADQTCECTRTVTRARVERDWSDTEPASSHQNLPRHNPSNNGTFIHSRTPYDPFLLITLKMVPFPTRVLTYQ</sequence>
<dbReference type="EMBL" id="VSRR010000760">
    <property type="protein sequence ID" value="MPC19327.1"/>
    <property type="molecule type" value="Genomic_DNA"/>
</dbReference>
<dbReference type="AlphaFoldDB" id="A0A5B7DDM7"/>
<feature type="region of interest" description="Disordered" evidence="1">
    <location>
        <begin position="31"/>
        <end position="59"/>
    </location>
</feature>
<dbReference type="Proteomes" id="UP000324222">
    <property type="component" value="Unassembled WGS sequence"/>
</dbReference>
<name>A0A5B7DDM7_PORTR</name>
<accession>A0A5B7DDM7</accession>
<comment type="caution">
    <text evidence="2">The sequence shown here is derived from an EMBL/GenBank/DDBJ whole genome shotgun (WGS) entry which is preliminary data.</text>
</comment>
<organism evidence="2 3">
    <name type="scientific">Portunus trituberculatus</name>
    <name type="common">Swimming crab</name>
    <name type="synonym">Neptunus trituberculatus</name>
    <dbReference type="NCBI Taxonomy" id="210409"/>
    <lineage>
        <taxon>Eukaryota</taxon>
        <taxon>Metazoa</taxon>
        <taxon>Ecdysozoa</taxon>
        <taxon>Arthropoda</taxon>
        <taxon>Crustacea</taxon>
        <taxon>Multicrustacea</taxon>
        <taxon>Malacostraca</taxon>
        <taxon>Eumalacostraca</taxon>
        <taxon>Eucarida</taxon>
        <taxon>Decapoda</taxon>
        <taxon>Pleocyemata</taxon>
        <taxon>Brachyura</taxon>
        <taxon>Eubrachyura</taxon>
        <taxon>Portunoidea</taxon>
        <taxon>Portunidae</taxon>
        <taxon>Portuninae</taxon>
        <taxon>Portunus</taxon>
    </lineage>
</organism>
<evidence type="ECO:0000256" key="1">
    <source>
        <dbReference type="SAM" id="MobiDB-lite"/>
    </source>
</evidence>
<protein>
    <submittedName>
        <fullName evidence="2">Uncharacterized protein</fullName>
    </submittedName>
</protein>
<proteinExistence type="predicted"/>
<evidence type="ECO:0000313" key="2">
    <source>
        <dbReference type="EMBL" id="MPC19327.1"/>
    </source>
</evidence>
<evidence type="ECO:0000313" key="3">
    <source>
        <dbReference type="Proteomes" id="UP000324222"/>
    </source>
</evidence>
<feature type="compositionally biased region" description="Polar residues" evidence="1">
    <location>
        <begin position="39"/>
        <end position="59"/>
    </location>
</feature>
<keyword evidence="3" id="KW-1185">Reference proteome</keyword>
<reference evidence="2 3" key="1">
    <citation type="submission" date="2019-05" db="EMBL/GenBank/DDBJ databases">
        <title>Another draft genome of Portunus trituberculatus and its Hox gene families provides insights of decapod evolution.</title>
        <authorList>
            <person name="Jeong J.-H."/>
            <person name="Song I."/>
            <person name="Kim S."/>
            <person name="Choi T."/>
            <person name="Kim D."/>
            <person name="Ryu S."/>
            <person name="Kim W."/>
        </authorList>
    </citation>
    <scope>NUCLEOTIDE SEQUENCE [LARGE SCALE GENOMIC DNA]</scope>
    <source>
        <tissue evidence="2">Muscle</tissue>
    </source>
</reference>